<protein>
    <recommendedName>
        <fullName evidence="3">6-phosphogluconate dehydrogenase</fullName>
    </recommendedName>
</protein>
<keyword evidence="2" id="KW-1185">Reference proteome</keyword>
<dbReference type="PATRIC" id="fig|746697.3.peg.3063"/>
<sequence>MKKVLFIILGSLLAIYLCYMAFIYYVPYSEGTRAGELIKFSYRGVVIKTWEGEISQGISGAQIFSFSVLDQDQDVIEHLKEYQGSYVKVTYIERFASFAIWGETKYFITAVEQENSPHFNRN</sequence>
<dbReference type="EMBL" id="CP003280">
    <property type="protein sequence ID" value="AFL82446.1"/>
    <property type="molecule type" value="Genomic_DNA"/>
</dbReference>
<dbReference type="RefSeq" id="WP_014783695.1">
    <property type="nucleotide sequence ID" value="NC_018013.1"/>
</dbReference>
<accession>I3YZM8</accession>
<proteinExistence type="predicted"/>
<evidence type="ECO:0000313" key="1">
    <source>
        <dbReference type="EMBL" id="AFL82446.1"/>
    </source>
</evidence>
<evidence type="ECO:0000313" key="2">
    <source>
        <dbReference type="Proteomes" id="UP000006049"/>
    </source>
</evidence>
<reference evidence="1 2" key="1">
    <citation type="submission" date="2012-06" db="EMBL/GenBank/DDBJ databases">
        <title>The complete genome of Aequorivita sublithincola DSM 14238.</title>
        <authorList>
            <consortium name="US DOE Joint Genome Institute (JGI-PGF)"/>
            <person name="Lucas S."/>
            <person name="Copeland A."/>
            <person name="Lapidus A."/>
            <person name="Goodwin L."/>
            <person name="Pitluck S."/>
            <person name="Peters L."/>
            <person name="Munk A.C.C."/>
            <person name="Kyrpides N."/>
            <person name="Mavromatis K."/>
            <person name="Pagani I."/>
            <person name="Ivanova N."/>
            <person name="Ovchinnikova G."/>
            <person name="Zeytun A."/>
            <person name="Detter J.C."/>
            <person name="Han C."/>
            <person name="Land M."/>
            <person name="Hauser L."/>
            <person name="Markowitz V."/>
            <person name="Cheng J.-F."/>
            <person name="Hugenholtz P."/>
            <person name="Woyke T."/>
            <person name="Wu D."/>
            <person name="Tindall B."/>
            <person name="Faehnrich R."/>
            <person name="Brambilla E."/>
            <person name="Klenk H.-P."/>
            <person name="Eisen J.A."/>
        </authorList>
    </citation>
    <scope>NUCLEOTIDE SEQUENCE [LARGE SCALE GENOMIC DNA]</scope>
    <source>
        <strain evidence="2">DSM 14238 / LMG 21431 / ACAM 643 / 9-3</strain>
    </source>
</reference>
<organism evidence="1 2">
    <name type="scientific">Aequorivita sublithincola (strain DSM 14238 / LMG 21431 / ACAM 643 / 9-3)</name>
    <dbReference type="NCBI Taxonomy" id="746697"/>
    <lineage>
        <taxon>Bacteria</taxon>
        <taxon>Pseudomonadati</taxon>
        <taxon>Bacteroidota</taxon>
        <taxon>Flavobacteriia</taxon>
        <taxon>Flavobacteriales</taxon>
        <taxon>Flavobacteriaceae</taxon>
        <taxon>Aequorivita</taxon>
    </lineage>
</organism>
<dbReference type="HOGENOM" id="CLU_136707_0_1_10"/>
<dbReference type="STRING" id="746697.Aeqsu_3008"/>
<dbReference type="eggNOG" id="ENOG5031C6A">
    <property type="taxonomic scope" value="Bacteria"/>
</dbReference>
<dbReference type="AlphaFoldDB" id="I3YZM8"/>
<evidence type="ECO:0008006" key="3">
    <source>
        <dbReference type="Google" id="ProtNLM"/>
    </source>
</evidence>
<gene>
    <name evidence="1" type="ordered locus">Aeqsu_3008</name>
</gene>
<name>I3YZM8_AEQSU</name>
<dbReference type="KEGG" id="asl:Aeqsu_3008"/>
<dbReference type="Proteomes" id="UP000006049">
    <property type="component" value="Chromosome"/>
</dbReference>
<dbReference type="OrthoDB" id="9794557at2"/>